<organism evidence="4 5">
    <name type="scientific">Oldenlandia corymbosa var. corymbosa</name>
    <dbReference type="NCBI Taxonomy" id="529605"/>
    <lineage>
        <taxon>Eukaryota</taxon>
        <taxon>Viridiplantae</taxon>
        <taxon>Streptophyta</taxon>
        <taxon>Embryophyta</taxon>
        <taxon>Tracheophyta</taxon>
        <taxon>Spermatophyta</taxon>
        <taxon>Magnoliopsida</taxon>
        <taxon>eudicotyledons</taxon>
        <taxon>Gunneridae</taxon>
        <taxon>Pentapetalae</taxon>
        <taxon>asterids</taxon>
        <taxon>lamiids</taxon>
        <taxon>Gentianales</taxon>
        <taxon>Rubiaceae</taxon>
        <taxon>Rubioideae</taxon>
        <taxon>Spermacoceae</taxon>
        <taxon>Hedyotis-Oldenlandia complex</taxon>
        <taxon>Oldenlandia</taxon>
    </lineage>
</organism>
<keyword evidence="1" id="KW-0862">Zinc</keyword>
<dbReference type="Gene3D" id="3.30.60.190">
    <property type="match status" value="1"/>
</dbReference>
<evidence type="ECO:0000256" key="2">
    <source>
        <dbReference type="SAM" id="Coils"/>
    </source>
</evidence>
<protein>
    <submittedName>
        <fullName evidence="4">OLC1v1013237C1</fullName>
    </submittedName>
</protein>
<accession>A0AAV1DXT1</accession>
<dbReference type="Pfam" id="PF04925">
    <property type="entry name" value="SHQ1"/>
    <property type="match status" value="1"/>
</dbReference>
<evidence type="ECO:0000313" key="4">
    <source>
        <dbReference type="EMBL" id="CAI9112748.1"/>
    </source>
</evidence>
<proteinExistence type="predicted"/>
<sequence length="413" mass="46063">MADIAIKPETPSTSSQFSSSSRIICRVCQKQFSQYTCPRCNTRYCSLPCYKSHSLRCTESFMKDNVMEELKQMQSDDESKRKMIDILKRVHEEEEGDVMDDHDSEPESDSLLSEETIEMILSGSQIDLNDLSVEEQKHFQRAIASGELSKLIKPWEPWWLRPSAKSICLSNDGSQLVQPLGSNELATLQHDMDRDQVNDIPSGPEASLPPLKKLSAAAPSPLLPVHLVDILYSYCFTLRSYNGDWLSDSIGSAQVVLSISSVLGQGGQPETVLEALSYCLEQTCSPAFRHMGGSKFAFALMDDVINVLYLGRAALICLLSDLQRLIQTAEKELKSEKSAKSKRVEVKTKLKLAARKVYFLICWVNEQPEEAWSSLAALVAAQKSSAEAYISSGRVNLRQEAKSVGKPIIREIQ</sequence>
<dbReference type="EMBL" id="OX459124">
    <property type="protein sequence ID" value="CAI9112748.1"/>
    <property type="molecule type" value="Genomic_DNA"/>
</dbReference>
<dbReference type="Pfam" id="PF04438">
    <property type="entry name" value="zf-HIT"/>
    <property type="match status" value="1"/>
</dbReference>
<feature type="coiled-coil region" evidence="2">
    <location>
        <begin position="312"/>
        <end position="339"/>
    </location>
</feature>
<name>A0AAV1DXT1_OLDCO</name>
<evidence type="ECO:0000256" key="1">
    <source>
        <dbReference type="PROSITE-ProRule" id="PRU00453"/>
    </source>
</evidence>
<keyword evidence="1" id="KW-0479">Metal-binding</keyword>
<dbReference type="InterPro" id="IPR039646">
    <property type="entry name" value="ZNHIT2"/>
</dbReference>
<dbReference type="InterPro" id="IPR007009">
    <property type="entry name" value="Shq1_C"/>
</dbReference>
<dbReference type="PANTHER" id="PTHR15555">
    <property type="entry name" value="ZINC FINGER HIT DOMAIN CONTAINING PROTEIN 2 PROTEIN FON -RELATED"/>
    <property type="match status" value="1"/>
</dbReference>
<dbReference type="InterPro" id="IPR007529">
    <property type="entry name" value="Znf_HIT"/>
</dbReference>
<evidence type="ECO:0000313" key="5">
    <source>
        <dbReference type="Proteomes" id="UP001161247"/>
    </source>
</evidence>
<dbReference type="CDD" id="cd23024">
    <property type="entry name" value="zf-HIT_ZNHIT2-3"/>
    <property type="match status" value="1"/>
</dbReference>
<evidence type="ECO:0000259" key="3">
    <source>
        <dbReference type="PROSITE" id="PS51083"/>
    </source>
</evidence>
<reference evidence="4" key="1">
    <citation type="submission" date="2023-03" db="EMBL/GenBank/DDBJ databases">
        <authorList>
            <person name="Julca I."/>
        </authorList>
    </citation>
    <scope>NUCLEOTIDE SEQUENCE</scope>
</reference>
<dbReference type="PROSITE" id="PS51083">
    <property type="entry name" value="ZF_HIT"/>
    <property type="match status" value="1"/>
</dbReference>
<keyword evidence="1" id="KW-0863">Zinc-finger</keyword>
<dbReference type="SUPFAM" id="SSF144232">
    <property type="entry name" value="HIT/MYND zinc finger-like"/>
    <property type="match status" value="1"/>
</dbReference>
<dbReference type="AlphaFoldDB" id="A0AAV1DXT1"/>
<dbReference type="PANTHER" id="PTHR15555:SF0">
    <property type="entry name" value="ZINC FINGER HIT DOMAIN-CONTAINING PROTEIN 2"/>
    <property type="match status" value="1"/>
</dbReference>
<keyword evidence="2" id="KW-0175">Coiled coil</keyword>
<feature type="domain" description="HIT-type" evidence="3">
    <location>
        <begin position="25"/>
        <end position="57"/>
    </location>
</feature>
<keyword evidence="5" id="KW-1185">Reference proteome</keyword>
<dbReference type="Proteomes" id="UP001161247">
    <property type="component" value="Chromosome 7"/>
</dbReference>
<dbReference type="GO" id="GO:0008270">
    <property type="term" value="F:zinc ion binding"/>
    <property type="evidence" value="ECO:0007669"/>
    <property type="project" value="UniProtKB-UniRule"/>
</dbReference>
<gene>
    <name evidence="4" type="ORF">OLC1_LOCUS19872</name>
</gene>